<evidence type="ECO:0000256" key="4">
    <source>
        <dbReference type="ARBA" id="ARBA00023136"/>
    </source>
</evidence>
<comment type="caution">
    <text evidence="9">The sequence shown here is derived from an EMBL/GenBank/DDBJ whole genome shotgun (WGS) entry which is preliminary data.</text>
</comment>
<dbReference type="Pfam" id="PF01094">
    <property type="entry name" value="ANF_receptor"/>
    <property type="match status" value="2"/>
</dbReference>
<sequence length="651" mass="74645">MVPPEKQQYTGICSLLLYFRWTWIGILTFNDENGHRFLEAVSPIFSKSGICIAFIERSHTFSVVDKISEMFEQGGEIHDRIMDSKANVVVAYGPSYSVVFLRWFSYLSGQEKMTNKPGGKVWIMTAQMELTSMVYQRTWDTETIHGSLFFSVHSTAVPGFQQFIANRNPSNTRRDGFIRDFWQQAFACVFPDINEMDGEICTGKEKLEILPEPLFGMHMTGHSYSVYNAAYALSSLLCEITSFVLKLNNERNILICKNYQHILALVFAVKDINENPHLLPNVTLGFQIFDSYFTARNTYHAIMLLIYTLGRFLPNYKCDPQNTLIGVIGGLDPLASLHVATVLDIYKIPQLIYGPAPVMNDKTPGLPFYQMVPPEKQQYTGICSLLLYFRWTWIGILTFNDENGDRFLEAVFPIFSKSGICIAFIERCHTFSVVDKFDEMFEQGGKIHDTVMDSKANVVVAYGPSYSVVFLRWFSYVSGREKMTNKPGGKVWIMTAQMELTSMAYQMIWDAEIIHGSLFFSVHSNAVPGFQQFIANRNPSNSREDGFIRDFWQQAFACVFPDINEVDGEICTGKEKLEILPEPLFRMHMTGHSYSVYNAVYALSYALHVWFSFRLRHKMMANRRGLKFQKEQLWQVMTPQSCGCNKRLPHS</sequence>
<evidence type="ECO:0000256" key="5">
    <source>
        <dbReference type="ARBA" id="ARBA00023170"/>
    </source>
</evidence>
<dbReference type="InterPro" id="IPR000337">
    <property type="entry name" value="GPCR_3"/>
</dbReference>
<dbReference type="PANTHER" id="PTHR24061:SF599">
    <property type="entry name" value="G-PROTEIN COUPLED RECEPTORS FAMILY 3 PROFILE DOMAIN-CONTAINING PROTEIN"/>
    <property type="match status" value="1"/>
</dbReference>
<protein>
    <recommendedName>
        <fullName evidence="8">Receptor ligand binding region domain-containing protein</fullName>
    </recommendedName>
</protein>
<evidence type="ECO:0000256" key="6">
    <source>
        <dbReference type="ARBA" id="ARBA00023180"/>
    </source>
</evidence>
<reference evidence="9 10" key="1">
    <citation type="journal article" date="2022" name="Gigascience">
        <title>A chromosome-level genome assembly and annotation of the desert horned lizard, Phrynosoma platyrhinos, provides insight into chromosomal rearrangements among reptiles.</title>
        <authorList>
            <person name="Koochekian N."/>
            <person name="Ascanio A."/>
            <person name="Farleigh K."/>
            <person name="Card D.C."/>
            <person name="Schield D.R."/>
            <person name="Castoe T.A."/>
            <person name="Jezkova T."/>
        </authorList>
    </citation>
    <scope>NUCLEOTIDE SEQUENCE [LARGE SCALE GENOMIC DNA]</scope>
    <source>
        <strain evidence="9">NK-2021</strain>
    </source>
</reference>
<evidence type="ECO:0000313" key="9">
    <source>
        <dbReference type="EMBL" id="KAH0626603.1"/>
    </source>
</evidence>
<keyword evidence="10" id="KW-1185">Reference proteome</keyword>
<dbReference type="EMBL" id="JAIPUX010000521">
    <property type="protein sequence ID" value="KAH0626603.1"/>
    <property type="molecule type" value="Genomic_DNA"/>
</dbReference>
<organism evidence="9 10">
    <name type="scientific">Phrynosoma platyrhinos</name>
    <name type="common">Desert horned lizard</name>
    <dbReference type="NCBI Taxonomy" id="52577"/>
    <lineage>
        <taxon>Eukaryota</taxon>
        <taxon>Metazoa</taxon>
        <taxon>Chordata</taxon>
        <taxon>Craniata</taxon>
        <taxon>Vertebrata</taxon>
        <taxon>Euteleostomi</taxon>
        <taxon>Lepidosauria</taxon>
        <taxon>Squamata</taxon>
        <taxon>Bifurcata</taxon>
        <taxon>Unidentata</taxon>
        <taxon>Episquamata</taxon>
        <taxon>Toxicofera</taxon>
        <taxon>Iguania</taxon>
        <taxon>Phrynosomatidae</taxon>
        <taxon>Phrynosomatinae</taxon>
        <taxon>Phrynosoma</taxon>
    </lineage>
</organism>
<feature type="domain" description="Receptor ligand binding region" evidence="8">
    <location>
        <begin position="1"/>
        <end position="235"/>
    </location>
</feature>
<dbReference type="PANTHER" id="PTHR24061">
    <property type="entry name" value="CALCIUM-SENSING RECEPTOR-RELATED"/>
    <property type="match status" value="1"/>
</dbReference>
<proteinExistence type="predicted"/>
<keyword evidence="3 7" id="KW-1133">Transmembrane helix</keyword>
<dbReference type="InterPro" id="IPR000068">
    <property type="entry name" value="GPCR_3_Ca_sens_rcpt-rel"/>
</dbReference>
<dbReference type="PRINTS" id="PR00248">
    <property type="entry name" value="GPCRMGR"/>
</dbReference>
<evidence type="ECO:0000313" key="10">
    <source>
        <dbReference type="Proteomes" id="UP000826234"/>
    </source>
</evidence>
<dbReference type="InterPro" id="IPR028082">
    <property type="entry name" value="Peripla_BP_I"/>
</dbReference>
<name>A0ABQ7TBT1_PHRPL</name>
<keyword evidence="6" id="KW-0325">Glycoprotein</keyword>
<dbReference type="Proteomes" id="UP000826234">
    <property type="component" value="Unassembled WGS sequence"/>
</dbReference>
<evidence type="ECO:0000256" key="2">
    <source>
        <dbReference type="ARBA" id="ARBA00022692"/>
    </source>
</evidence>
<dbReference type="Gene3D" id="3.40.50.2300">
    <property type="match status" value="4"/>
</dbReference>
<accession>A0ABQ7TBT1</accession>
<keyword evidence="4 7" id="KW-0472">Membrane</keyword>
<evidence type="ECO:0000256" key="7">
    <source>
        <dbReference type="SAM" id="Phobius"/>
    </source>
</evidence>
<comment type="subcellular location">
    <subcellularLocation>
        <location evidence="1">Membrane</location>
        <topology evidence="1">Multi-pass membrane protein</topology>
    </subcellularLocation>
</comment>
<gene>
    <name evidence="9" type="ORF">JD844_001683</name>
</gene>
<feature type="transmembrane region" description="Helical" evidence="7">
    <location>
        <begin position="594"/>
        <end position="613"/>
    </location>
</feature>
<dbReference type="SUPFAM" id="SSF53822">
    <property type="entry name" value="Periplasmic binding protein-like I"/>
    <property type="match status" value="2"/>
</dbReference>
<keyword evidence="2 7" id="KW-0812">Transmembrane</keyword>
<evidence type="ECO:0000256" key="1">
    <source>
        <dbReference type="ARBA" id="ARBA00004141"/>
    </source>
</evidence>
<feature type="domain" description="Receptor ligand binding region" evidence="8">
    <location>
        <begin position="264"/>
        <end position="609"/>
    </location>
</feature>
<evidence type="ECO:0000256" key="3">
    <source>
        <dbReference type="ARBA" id="ARBA00022989"/>
    </source>
</evidence>
<evidence type="ECO:0000259" key="8">
    <source>
        <dbReference type="Pfam" id="PF01094"/>
    </source>
</evidence>
<dbReference type="InterPro" id="IPR001828">
    <property type="entry name" value="ANF_lig-bd_rcpt"/>
</dbReference>
<keyword evidence="5" id="KW-0675">Receptor</keyword>